<sequence length="948" mass="109498">MKHSRQLELNIEKHASFSDLYQDDLIKLNKPFVLHDGPPYANGDVHFGHCINKTLKDIFIKRKQLEGFSVEHIHGWDCHGLPIELKALTEQEALGLSSIQIRSEARKLADHAISMQRSQFSSWFLEGDLNKPYKTFDIQYSIKELEAFYSLYVDRLIFRDYMPVYWSPSTRTALAEAELQYNHEHKSRAAYIRYKIINQDLIDSNLTQVYALIWTTTPWTLLANEGIAVNENLDYSLIQIDENLSESLYIIATELIPILKEKKDFSQIIVKKNGISGSLLTRLCYIDNLDSSVSSKPFISSSHVSITKGGTGLVHLAPNHGFDDYKIFKSSSIPYRKTSIIDQFGQLKLQNNDPSTISIIENNLASEYVLSNILQPKGAILSVDDHFHSYPYDWRSGKPVLIKPSSQWFLAIENIKQKCLDSLKQVQIYPEKLRKELNYQLSIRPNWCLSRQRNWGVPIPVFYEANDHDRIRPILNENMFHELVNRFKEDGLDAWWNLNPCELKSIDPGSNLVKSEDIFDIWFDSGCSWLAVLGSDKVADLYSEGIDQIRGWFQSSLITSVALRGYAPFKSIFIHGFALDKDGKKMSKSIGNVINPIEIIENGFNSTSNKKSKNKKQTGSCGSDGLRFWVMKHACNHNDVHVDIEDFQGDILTTINRIRNTFRFMLGILESNNFNTIEFEEFNQMPIIDKYMLVQLSKYCARSNQAYSDMTLNDLVEATNKHLLFDIGTFYISRIKDRLYCDTVNSFGYKSACTVLSYAYHTFGYFLAPALPHIILEANKEHTFKHSHIFDHSNIEQQLFNGIDCDRKFKTLFSIINTLNKWSAMGHNLSEYEATIVTDSNELFDDLQYFQPYPSSLDLLEFLQVVSVNYEFGNLNEYFVEDNTRFRLKSTVLDKESDVENTSYEIESLPQFEIHLVKTNRILCQRCRRYWTHVTDNLCNRCLNAIQN</sequence>
<feature type="domain" description="Methionyl/Valyl/Leucyl/Isoleucyl-tRNA synthetase anticodon-binding" evidence="10">
    <location>
        <begin position="689"/>
        <end position="821"/>
    </location>
</feature>
<dbReference type="PANTHER" id="PTHR42765:SF1">
    <property type="entry name" value="ISOLEUCINE--TRNA LIGASE, MITOCHONDRIAL"/>
    <property type="match status" value="1"/>
</dbReference>
<evidence type="ECO:0000256" key="2">
    <source>
        <dbReference type="ARBA" id="ARBA00013165"/>
    </source>
</evidence>
<dbReference type="Gene3D" id="3.90.740.10">
    <property type="entry name" value="Valyl/Leucyl/Isoleucyl-tRNA synthetase, editing domain"/>
    <property type="match status" value="1"/>
</dbReference>
<dbReference type="GO" id="GO:0032543">
    <property type="term" value="P:mitochondrial translation"/>
    <property type="evidence" value="ECO:0007669"/>
    <property type="project" value="TreeGrafter"/>
</dbReference>
<dbReference type="InterPro" id="IPR009080">
    <property type="entry name" value="tRNAsynth_Ia_anticodon-bd"/>
</dbReference>
<dbReference type="PANTHER" id="PTHR42765">
    <property type="entry name" value="SOLEUCYL-TRNA SYNTHETASE"/>
    <property type="match status" value="1"/>
</dbReference>
<comment type="caution">
    <text evidence="11">The sequence shown here is derived from an EMBL/GenBank/DDBJ whole genome shotgun (WGS) entry which is preliminary data.</text>
</comment>
<evidence type="ECO:0000256" key="8">
    <source>
        <dbReference type="ARBA" id="ARBA00032665"/>
    </source>
</evidence>
<dbReference type="SUPFAM" id="SSF47323">
    <property type="entry name" value="Anticodon-binding domain of a subclass of class I aminoacyl-tRNA synthetases"/>
    <property type="match status" value="1"/>
</dbReference>
<dbReference type="SUPFAM" id="SSF50677">
    <property type="entry name" value="ValRS/IleRS/LeuRS editing domain"/>
    <property type="match status" value="1"/>
</dbReference>
<evidence type="ECO:0000256" key="4">
    <source>
        <dbReference type="ARBA" id="ARBA00022741"/>
    </source>
</evidence>
<dbReference type="Pfam" id="PF08264">
    <property type="entry name" value="Anticodon_1"/>
    <property type="match status" value="1"/>
</dbReference>
<keyword evidence="3" id="KW-0436">Ligase</keyword>
<dbReference type="GO" id="GO:0002161">
    <property type="term" value="F:aminoacyl-tRNA deacylase activity"/>
    <property type="evidence" value="ECO:0007669"/>
    <property type="project" value="InterPro"/>
</dbReference>
<gene>
    <name evidence="11" type="ORF">RDWZM_005401</name>
</gene>
<keyword evidence="7" id="KW-0030">Aminoacyl-tRNA synthetase</keyword>
<dbReference type="GO" id="GO:0005524">
    <property type="term" value="F:ATP binding"/>
    <property type="evidence" value="ECO:0007669"/>
    <property type="project" value="UniProtKB-KW"/>
</dbReference>
<dbReference type="InterPro" id="IPR050081">
    <property type="entry name" value="Ile-tRNA_ligase"/>
</dbReference>
<dbReference type="InterPro" id="IPR002300">
    <property type="entry name" value="aa-tRNA-synth_Ia"/>
</dbReference>
<dbReference type="InterPro" id="IPR013155">
    <property type="entry name" value="M/V/L/I-tRNA-synth_anticd-bd"/>
</dbReference>
<dbReference type="GO" id="GO:0005739">
    <property type="term" value="C:mitochondrion"/>
    <property type="evidence" value="ECO:0007669"/>
    <property type="project" value="TreeGrafter"/>
</dbReference>
<evidence type="ECO:0000256" key="6">
    <source>
        <dbReference type="ARBA" id="ARBA00022917"/>
    </source>
</evidence>
<evidence type="ECO:0000256" key="7">
    <source>
        <dbReference type="ARBA" id="ARBA00023146"/>
    </source>
</evidence>
<keyword evidence="5" id="KW-0067">ATP-binding</keyword>
<feature type="domain" description="Aminoacyl-tRNA synthetase class Ia" evidence="9">
    <location>
        <begin position="27"/>
        <end position="642"/>
    </location>
</feature>
<dbReference type="Proteomes" id="UP001142055">
    <property type="component" value="Chromosome 2"/>
</dbReference>
<keyword evidence="12" id="KW-1185">Reference proteome</keyword>
<dbReference type="Gene3D" id="3.40.50.620">
    <property type="entry name" value="HUPs"/>
    <property type="match status" value="2"/>
</dbReference>
<reference evidence="11" key="1">
    <citation type="submission" date="2022-12" db="EMBL/GenBank/DDBJ databases">
        <title>Genome assemblies of Blomia tropicalis.</title>
        <authorList>
            <person name="Cui Y."/>
        </authorList>
    </citation>
    <scope>NUCLEOTIDE SEQUENCE</scope>
    <source>
        <tissue evidence="11">Adult mites</tissue>
    </source>
</reference>
<protein>
    <recommendedName>
        <fullName evidence="2">isoleucine--tRNA ligase</fullName>
        <ecNumber evidence="2">6.1.1.5</ecNumber>
    </recommendedName>
    <alternativeName>
        <fullName evidence="8">Isoleucyl-tRNA synthetase</fullName>
    </alternativeName>
</protein>
<keyword evidence="4" id="KW-0547">Nucleotide-binding</keyword>
<dbReference type="InterPro" id="IPR014729">
    <property type="entry name" value="Rossmann-like_a/b/a_fold"/>
</dbReference>
<dbReference type="OMA" id="HCWRCKT"/>
<proteinExistence type="inferred from homology"/>
<evidence type="ECO:0000256" key="1">
    <source>
        <dbReference type="ARBA" id="ARBA00005594"/>
    </source>
</evidence>
<dbReference type="Pfam" id="PF00133">
    <property type="entry name" value="tRNA-synt_1"/>
    <property type="match status" value="1"/>
</dbReference>
<dbReference type="InterPro" id="IPR009008">
    <property type="entry name" value="Val/Leu/Ile-tRNA-synth_edit"/>
</dbReference>
<dbReference type="SUPFAM" id="SSF52374">
    <property type="entry name" value="Nucleotidylyl transferase"/>
    <property type="match status" value="1"/>
</dbReference>
<keyword evidence="6" id="KW-0648">Protein biosynthesis</keyword>
<evidence type="ECO:0000259" key="9">
    <source>
        <dbReference type="Pfam" id="PF00133"/>
    </source>
</evidence>
<evidence type="ECO:0000259" key="10">
    <source>
        <dbReference type="Pfam" id="PF08264"/>
    </source>
</evidence>
<evidence type="ECO:0000313" key="12">
    <source>
        <dbReference type="Proteomes" id="UP001142055"/>
    </source>
</evidence>
<dbReference type="EC" id="6.1.1.5" evidence="2"/>
<dbReference type="PRINTS" id="PR00984">
    <property type="entry name" value="TRNASYNTHILE"/>
</dbReference>
<evidence type="ECO:0000256" key="5">
    <source>
        <dbReference type="ARBA" id="ARBA00022840"/>
    </source>
</evidence>
<dbReference type="InterPro" id="IPR002301">
    <property type="entry name" value="Ile-tRNA-ligase"/>
</dbReference>
<dbReference type="GO" id="GO:0004822">
    <property type="term" value="F:isoleucine-tRNA ligase activity"/>
    <property type="evidence" value="ECO:0007669"/>
    <property type="project" value="UniProtKB-EC"/>
</dbReference>
<organism evidence="11 12">
    <name type="scientific">Blomia tropicalis</name>
    <name type="common">Mite</name>
    <dbReference type="NCBI Taxonomy" id="40697"/>
    <lineage>
        <taxon>Eukaryota</taxon>
        <taxon>Metazoa</taxon>
        <taxon>Ecdysozoa</taxon>
        <taxon>Arthropoda</taxon>
        <taxon>Chelicerata</taxon>
        <taxon>Arachnida</taxon>
        <taxon>Acari</taxon>
        <taxon>Acariformes</taxon>
        <taxon>Sarcoptiformes</taxon>
        <taxon>Astigmata</taxon>
        <taxon>Glycyphagoidea</taxon>
        <taxon>Echimyopodidae</taxon>
        <taxon>Blomia</taxon>
    </lineage>
</organism>
<name>A0A9Q0M5T4_BLOTA</name>
<dbReference type="AlphaFoldDB" id="A0A9Q0M5T4"/>
<dbReference type="NCBIfam" id="TIGR00392">
    <property type="entry name" value="ileS"/>
    <property type="match status" value="1"/>
</dbReference>
<evidence type="ECO:0000313" key="11">
    <source>
        <dbReference type="EMBL" id="KAJ6219589.1"/>
    </source>
</evidence>
<dbReference type="Gene3D" id="1.10.730.20">
    <property type="match status" value="1"/>
</dbReference>
<evidence type="ECO:0000256" key="3">
    <source>
        <dbReference type="ARBA" id="ARBA00022598"/>
    </source>
</evidence>
<accession>A0A9Q0M5T4</accession>
<comment type="similarity">
    <text evidence="1">Belongs to the class-I aminoacyl-tRNA synthetase family.</text>
</comment>
<dbReference type="EMBL" id="JAPWDV010000002">
    <property type="protein sequence ID" value="KAJ6219589.1"/>
    <property type="molecule type" value="Genomic_DNA"/>
</dbReference>
<dbReference type="GO" id="GO:0006428">
    <property type="term" value="P:isoleucyl-tRNA aminoacylation"/>
    <property type="evidence" value="ECO:0007669"/>
    <property type="project" value="InterPro"/>
</dbReference>